<organism evidence="1 2">
    <name type="scientific">Desmospora profundinema</name>
    <dbReference type="NCBI Taxonomy" id="1571184"/>
    <lineage>
        <taxon>Bacteria</taxon>
        <taxon>Bacillati</taxon>
        <taxon>Bacillota</taxon>
        <taxon>Bacilli</taxon>
        <taxon>Bacillales</taxon>
        <taxon>Thermoactinomycetaceae</taxon>
        <taxon>Desmospora</taxon>
    </lineage>
</organism>
<proteinExistence type="predicted"/>
<gene>
    <name evidence="1" type="ORF">JOE21_000405</name>
</gene>
<dbReference type="EMBL" id="JAVDQG010000001">
    <property type="protein sequence ID" value="MDR6224417.1"/>
    <property type="molecule type" value="Genomic_DNA"/>
</dbReference>
<evidence type="ECO:0000313" key="1">
    <source>
        <dbReference type="EMBL" id="MDR6224417.1"/>
    </source>
</evidence>
<dbReference type="RefSeq" id="WP_309861738.1">
    <property type="nucleotide sequence ID" value="NZ_JAVDQG010000001.1"/>
</dbReference>
<sequence>MLRDVIRTMGVALAFAFFVSFAFLSPALAIKMTDKPIITVSVRSSSTAAFESKMELSNAEMTKAWRKAQKKKADVPFSLTDIYVTIRQAGQERHFRMESSGTLWDETTRERLILPKKTAKKLQSYGRKLRGHHYGKLIPWKEAKYILPKKHMFTVLDLETGLSFRVQRRAGSKHADVQPLTKQDTKIMKQIYHNRWSWNRKAILVHSGKEWLAASMNGMPHGGGGIRNNGFSGHFCIHFSGSTTHRSKDPDLTHQLMINKAAGNVRVFLRSATPQMLAESFIEALSHQDSEILQLLSEGLTREKQDFFMREMKRLTFIRSKKQTGATNEKISADLLFTEVRLPVTLYRDRKKQNTTYLFLLSRISDQSPWCIQDILTDEIQSDRKKE</sequence>
<evidence type="ECO:0000313" key="2">
    <source>
        <dbReference type="Proteomes" id="UP001185012"/>
    </source>
</evidence>
<reference evidence="1 2" key="1">
    <citation type="submission" date="2023-07" db="EMBL/GenBank/DDBJ databases">
        <title>Genomic Encyclopedia of Type Strains, Phase IV (KMG-IV): sequencing the most valuable type-strain genomes for metagenomic binning, comparative biology and taxonomic classification.</title>
        <authorList>
            <person name="Goeker M."/>
        </authorList>
    </citation>
    <scope>NUCLEOTIDE SEQUENCE [LARGE SCALE GENOMIC DNA]</scope>
    <source>
        <strain evidence="1 2">DSM 45903</strain>
    </source>
</reference>
<accession>A0ABU1II22</accession>
<keyword evidence="2" id="KW-1185">Reference proteome</keyword>
<dbReference type="Proteomes" id="UP001185012">
    <property type="component" value="Unassembled WGS sequence"/>
</dbReference>
<protein>
    <submittedName>
        <fullName evidence="1">Uncharacterized protein</fullName>
    </submittedName>
</protein>
<name>A0ABU1II22_9BACL</name>
<comment type="caution">
    <text evidence="1">The sequence shown here is derived from an EMBL/GenBank/DDBJ whole genome shotgun (WGS) entry which is preliminary data.</text>
</comment>